<feature type="transmembrane region" description="Helical" evidence="8">
    <location>
        <begin position="529"/>
        <end position="554"/>
    </location>
</feature>
<keyword evidence="6 8" id="KW-0472">Membrane</keyword>
<dbReference type="PANTHER" id="PTHR43302">
    <property type="entry name" value="TRANSPORTER ARSB-RELATED"/>
    <property type="match status" value="1"/>
</dbReference>
<comment type="subcellular location">
    <subcellularLocation>
        <location evidence="1">Cell membrane</location>
        <topology evidence="1">Multi-pass membrane protein</topology>
    </subcellularLocation>
</comment>
<evidence type="ECO:0000256" key="2">
    <source>
        <dbReference type="ARBA" id="ARBA00022448"/>
    </source>
</evidence>
<feature type="domain" description="Citrate transporter-like" evidence="9">
    <location>
        <begin position="82"/>
        <end position="522"/>
    </location>
</feature>
<gene>
    <name evidence="10" type="ORF">OH76DRAFT_1490081</name>
</gene>
<protein>
    <recommendedName>
        <fullName evidence="9">Citrate transporter-like domain-containing protein</fullName>
    </recommendedName>
</protein>
<feature type="transmembrane region" description="Helical" evidence="8">
    <location>
        <begin position="575"/>
        <end position="595"/>
    </location>
</feature>
<dbReference type="Proteomes" id="UP000256964">
    <property type="component" value="Unassembled WGS sequence"/>
</dbReference>
<keyword evidence="5 8" id="KW-1133">Transmembrane helix</keyword>
<accession>A0A371CK60</accession>
<evidence type="ECO:0000313" key="10">
    <source>
        <dbReference type="EMBL" id="RDX40668.1"/>
    </source>
</evidence>
<feature type="compositionally biased region" description="Polar residues" evidence="7">
    <location>
        <begin position="377"/>
        <end position="392"/>
    </location>
</feature>
<feature type="transmembrane region" description="Helical" evidence="8">
    <location>
        <begin position="75"/>
        <end position="96"/>
    </location>
</feature>
<evidence type="ECO:0000256" key="1">
    <source>
        <dbReference type="ARBA" id="ARBA00004651"/>
    </source>
</evidence>
<dbReference type="EMBL" id="KZ857542">
    <property type="protein sequence ID" value="RDX40668.1"/>
    <property type="molecule type" value="Genomic_DNA"/>
</dbReference>
<dbReference type="GO" id="GO:0015105">
    <property type="term" value="F:arsenite transmembrane transporter activity"/>
    <property type="evidence" value="ECO:0007669"/>
    <property type="project" value="InterPro"/>
</dbReference>
<reference evidence="10 11" key="1">
    <citation type="journal article" date="2018" name="Biotechnol. Biofuels">
        <title>Integrative visual omics of the white-rot fungus Polyporus brumalis exposes the biotechnological potential of its oxidative enzymes for delignifying raw plant biomass.</title>
        <authorList>
            <person name="Miyauchi S."/>
            <person name="Rancon A."/>
            <person name="Drula E."/>
            <person name="Hage H."/>
            <person name="Chaduli D."/>
            <person name="Favel A."/>
            <person name="Grisel S."/>
            <person name="Henrissat B."/>
            <person name="Herpoel-Gimbert I."/>
            <person name="Ruiz-Duenas F.J."/>
            <person name="Chevret D."/>
            <person name="Hainaut M."/>
            <person name="Lin J."/>
            <person name="Wang M."/>
            <person name="Pangilinan J."/>
            <person name="Lipzen A."/>
            <person name="Lesage-Meessen L."/>
            <person name="Navarro D."/>
            <person name="Riley R."/>
            <person name="Grigoriev I.V."/>
            <person name="Zhou S."/>
            <person name="Raouche S."/>
            <person name="Rosso M.N."/>
        </authorList>
    </citation>
    <scope>NUCLEOTIDE SEQUENCE [LARGE SCALE GENOMIC DNA]</scope>
    <source>
        <strain evidence="10 11">BRFM 1820</strain>
    </source>
</reference>
<evidence type="ECO:0000256" key="6">
    <source>
        <dbReference type="ARBA" id="ARBA00023136"/>
    </source>
</evidence>
<feature type="transmembrane region" description="Helical" evidence="8">
    <location>
        <begin position="444"/>
        <end position="465"/>
    </location>
</feature>
<feature type="transmembrane region" description="Helical" evidence="8">
    <location>
        <begin position="156"/>
        <end position="185"/>
    </location>
</feature>
<feature type="region of interest" description="Disordered" evidence="7">
    <location>
        <begin position="373"/>
        <end position="392"/>
    </location>
</feature>
<feature type="transmembrane region" description="Helical" evidence="8">
    <location>
        <begin position="477"/>
        <end position="509"/>
    </location>
</feature>
<dbReference type="STRING" id="139420.A0A371CK60"/>
<evidence type="ECO:0000256" key="4">
    <source>
        <dbReference type="ARBA" id="ARBA00022692"/>
    </source>
</evidence>
<keyword evidence="4 8" id="KW-0812">Transmembrane</keyword>
<evidence type="ECO:0000256" key="7">
    <source>
        <dbReference type="SAM" id="MobiDB-lite"/>
    </source>
</evidence>
<dbReference type="InterPro" id="IPR004680">
    <property type="entry name" value="Cit_transptr-like_dom"/>
</dbReference>
<name>A0A371CK60_9APHY</name>
<feature type="transmembrane region" description="Helical" evidence="8">
    <location>
        <begin position="293"/>
        <end position="317"/>
    </location>
</feature>
<feature type="transmembrane region" description="Helical" evidence="8">
    <location>
        <begin position="116"/>
        <end position="144"/>
    </location>
</feature>
<feature type="transmembrane region" description="Helical" evidence="8">
    <location>
        <begin position="230"/>
        <end position="256"/>
    </location>
</feature>
<keyword evidence="11" id="KW-1185">Reference proteome</keyword>
<evidence type="ECO:0000256" key="8">
    <source>
        <dbReference type="SAM" id="Phobius"/>
    </source>
</evidence>
<keyword evidence="2" id="KW-0813">Transport</keyword>
<dbReference type="GO" id="GO:0005886">
    <property type="term" value="C:plasma membrane"/>
    <property type="evidence" value="ECO:0007669"/>
    <property type="project" value="UniProtKB-SubCell"/>
</dbReference>
<keyword evidence="3" id="KW-1003">Cell membrane</keyword>
<evidence type="ECO:0000256" key="5">
    <source>
        <dbReference type="ARBA" id="ARBA00022989"/>
    </source>
</evidence>
<feature type="transmembrane region" description="Helical" evidence="8">
    <location>
        <begin position="21"/>
        <end position="39"/>
    </location>
</feature>
<dbReference type="Pfam" id="PF03600">
    <property type="entry name" value="CitMHS"/>
    <property type="match status" value="1"/>
</dbReference>
<organism evidence="10 11">
    <name type="scientific">Lentinus brumalis</name>
    <dbReference type="NCBI Taxonomy" id="2498619"/>
    <lineage>
        <taxon>Eukaryota</taxon>
        <taxon>Fungi</taxon>
        <taxon>Dikarya</taxon>
        <taxon>Basidiomycota</taxon>
        <taxon>Agaricomycotina</taxon>
        <taxon>Agaricomycetes</taxon>
        <taxon>Polyporales</taxon>
        <taxon>Polyporaceae</taxon>
        <taxon>Lentinus</taxon>
    </lineage>
</organism>
<feature type="region of interest" description="Disordered" evidence="7">
    <location>
        <begin position="340"/>
        <end position="366"/>
    </location>
</feature>
<dbReference type="OrthoDB" id="442352at2759"/>
<dbReference type="PANTHER" id="PTHR43302:SF5">
    <property type="entry name" value="TRANSPORTER ARSB-RELATED"/>
    <property type="match status" value="1"/>
</dbReference>
<evidence type="ECO:0000313" key="11">
    <source>
        <dbReference type="Proteomes" id="UP000256964"/>
    </source>
</evidence>
<proteinExistence type="predicted"/>
<evidence type="ECO:0000256" key="3">
    <source>
        <dbReference type="ARBA" id="ARBA00022475"/>
    </source>
</evidence>
<evidence type="ECO:0000259" key="9">
    <source>
        <dbReference type="Pfam" id="PF03600"/>
    </source>
</evidence>
<dbReference type="AlphaFoldDB" id="A0A371CK60"/>
<sequence>MEGLSMDQLLATDPHASVGSWKAILTLVLFFLSNVAVILPLRVPIPIVLLHIGHHILVLLRIIPDRHTPLKTRHVYLNFITVPLASVLLLLAAGVFDGKTLRDGIVGTSGIQPLNIMALFISLAYISISLDATGLFRFLAFWVASKGGSSGRKLFTYLYIFFLISGVVVGNDPVILSGTAFLAYFTRVAGITPPTAWIFSQFAAANMASVVLVSSNPTNLVLSGAFSVSFLSYAAHVILPFLAASVCVFPLLLFLFRARSSQISQPPLIPKRIDIGLSQAEVRATLVDQRGAIFGSVLLLVTLGVLVGVSTIGVPVWEVTVPPAVIMLIRDLHYDWTTHRVSGPRPGQGDSERSLPPAEPRSQTHTGIDQEQHELQEVSSHIPTSSGPESDLSSAVSLPVSLKATPASPVTLLTLISPVVSRITKTFPTVTHIAERLPVALLPFAFLMFILVQGLSTLGWVELFARWWAAWIARTGVLGAVGGMGLLSCLFCNFCGTNIGATILLARVLQLWADAGDVDVDPRTRDGALYALALGSNFGAFTLTFSASLAGLLWRQILRQKGIHVRGQQFALVNAPISVVAMLVGCAVLVGEVYVEHRGERRVLRTPTVPA</sequence>